<dbReference type="PANTHER" id="PTHR32305:SF15">
    <property type="entry name" value="PROTEIN RHSA-RELATED"/>
    <property type="match status" value="1"/>
</dbReference>
<feature type="domain" description="Teneurin-like YD-shell" evidence="5">
    <location>
        <begin position="1613"/>
        <end position="1931"/>
    </location>
</feature>
<evidence type="ECO:0000256" key="1">
    <source>
        <dbReference type="ARBA" id="ARBA00022737"/>
    </source>
</evidence>
<feature type="compositionally biased region" description="Basic and acidic residues" evidence="2">
    <location>
        <begin position="189"/>
        <end position="205"/>
    </location>
</feature>
<keyword evidence="7" id="KW-1185">Reference proteome</keyword>
<proteinExistence type="predicted"/>
<keyword evidence="3" id="KW-0732">Signal</keyword>
<sequence>MRRKMLKSICAVVLSIALTVTGVNVDGIYNAVAGSQETVQKETKITAEQKEKAQKEDEKVREKLKQTKLSKETNKKATVVKELKDFRTTNSTTYLLSNGSRKLEIYGEDIRYKENGKYVDYDPSLKKISKSETKELAGQKVIADKDAEGNYAYVNTAGDAKNYFPENLDEDSAVVMVKKSHAISFAPVRKEETVQESSEKNRDEEQVQESLKNIEDAQIDNKTDKITDEDKQNSTEKINKSVTPLKIEKKSVREDNLTYSDGKTISYQYTSLKNGVKEEIILEEKPETNIFEFKLNLPGMKMETFEDSKEIRIVDKKTKKLVACINEPNIQDVDGRLKYDEVHYEIEEGKDGENILKVVADKDYLNSEHTKYPVTIDPTVWWVNDRLESASVTDFEYTKSMNLKHTNLIQIYNKSKYGPYTTSEDACYIDTSGIDKNNAMVGSTGTFYGSDIKEAYLNITERDNKYSIGASGSGTFVSGNVEVRTPVSTWDPDTITWNNHPPMGDKVWSQFKCTGATNTWHKVDLKDWAQAVADRSIENTGLALKCVEEGTGANFYSSSMQDNHYMCLIIVYEDPHIGEKDIYTYEDFSTPNGSGKIELSQGNFMYRQEDLALPTPQLGLEIIRTYNSRNTEQSNFGSGWTCGYDARILKDSQSTTYIDETGAIYKLYNKDGTIYGCDENPDLSLEIKTSTQTRVISATETNPSSTVSFTSIYIITDKDKVKRYFDADGKLRLIEEANGTFTYIKYHSTFGLIQSIHSSKGQKIDFEFAYSGGDYFISKTTLADGSSFNYTYTDKRLTKVTHRGSDDNEIVYKYEYNSSGQMSRIIDAMGTVYRIEYDGKSVSSAIYPDNSRIDVYTNYEPLKTRVYTKNPNNMILHYEEYEFDVDGKVLKTTKDSGKVSTYSYDGSLVTNTTEEVQYHELQSNIVKTITPTGEEGDKHLEEVISYDDRNNVKTETDEEGNVTEYTYGDSQNADLETKVKEISADGVTTSEIAYEYDNKGNLIKETDYIEKTVTRYTYDNDGNATESIETLVDKDANLNNVSSTTLSKGLDNSVDTSTFDNDGNTLTSSVTSGTISQTEENTYDDLGRIKTTTDEKNIVSSYEYDEFGRVKKTITKIPNKEPETTMTIYDLNGRVAEETDKSSRKTTYQYDSMGRVISKTLTYGDESRTTTTTYGYEDNFYVITGTGANKRLPTVAVVTEKNADNEVVSRTYTDPYGQTVREESNGICTDYTYDKQGNVFTTYTRGVGSTNPTSPKLVVTVYDKYGRLTDTIQNPIYRNGAFTVDATNSIVTSNKYDESGNLIEETDGKGNKTTYEYNEEGKLTKVSLPDGSGSANDTLYAYGIQNNDDAGNIISTTDTTTNALGYISETVKNGAGQVLSVEDKHATNSIKTSYEYDKSGNKTKETYSNGSYTIYSYDKKNLMISKHEFNAQNTWVKFTSYSYNKDDLLYKVIDYNVSNYTLKAYRYTIYEYDALGRMTGYSEINKASEPTESEINQNKLVYKYDIEDKLTEIRYPKASSDKLKGIKFEYNDYKWLVKIKGIMYESGTEVTRDIRDYEYYNDSKVKWIRECRDFLNGGSGFIQKFYQYDVFDRVTKMSYADSRNLASILEQYTYSYDKNSNIISETIINNYPAKQEEKVNETRTYTYDSLNRMVTSKKTDNISQTVSNASYTYDKVGNCTKSVEDGVTTYSTYNSLNQLVQRNVSKNGARVGLTFYSYDANGNQILEQTMVSPPTITETIQKEYDSNNQLMKVTCREGNASGTIKYTQENTYNYDGQRISKTDNGVTTHYYYQGGVLLYTTDNSGNKTSQNVVGPQENVIATIRYEDNGQHTYFYNKNIRTSVTNVVDESGNGVVSYKYDDYGTTIKYGNEDFYNEVCYTSGVYDELTGLYYLNARYYNPESATFITQDSYRGEQDDYGTWNLYAYCGGNPIAYVDLSGHKKKKSVKIPKGYGTTISYMGHHLIKAKSSDQYKLKARAKKDKKYKKKKPEYYAMIDNRILIATKANIGNKLKVSVGDYVNVKFKKSKAKKTVTYKCMIGDIKGADADNSWGHYGGQGVVEIIYHDYNPPKGYKKNKNNPWGKGKVTKIIKTGKKYKF</sequence>
<dbReference type="InterPro" id="IPR006530">
    <property type="entry name" value="YD"/>
</dbReference>
<dbReference type="Pfam" id="PF25023">
    <property type="entry name" value="TEN_YD-shell"/>
    <property type="match status" value="1"/>
</dbReference>
<evidence type="ECO:0000259" key="5">
    <source>
        <dbReference type="Pfam" id="PF25023"/>
    </source>
</evidence>
<dbReference type="Pfam" id="PF05593">
    <property type="entry name" value="RHS_repeat"/>
    <property type="match status" value="3"/>
</dbReference>
<dbReference type="InterPro" id="IPR045351">
    <property type="entry name" value="DUF6531"/>
</dbReference>
<feature type="domain" description="DUF6531" evidence="4">
    <location>
        <begin position="597"/>
        <end position="665"/>
    </location>
</feature>
<reference evidence="6 7" key="1">
    <citation type="submission" date="2018-08" db="EMBL/GenBank/DDBJ databases">
        <title>A genome reference for cultivated species of the human gut microbiota.</title>
        <authorList>
            <person name="Zou Y."/>
            <person name="Xue W."/>
            <person name="Luo G."/>
        </authorList>
    </citation>
    <scope>NUCLEOTIDE SEQUENCE [LARGE SCALE GENOMIC DNA]</scope>
    <source>
        <strain evidence="6 7">AM44-11BH</strain>
    </source>
</reference>
<name>A0A413R575_9FIRM</name>
<dbReference type="InterPro" id="IPR050708">
    <property type="entry name" value="T6SS_VgrG/RHS"/>
</dbReference>
<dbReference type="Pfam" id="PF20148">
    <property type="entry name" value="DUF6531"/>
    <property type="match status" value="1"/>
</dbReference>
<evidence type="ECO:0000256" key="2">
    <source>
        <dbReference type="SAM" id="MobiDB-lite"/>
    </source>
</evidence>
<dbReference type="InterPro" id="IPR056823">
    <property type="entry name" value="TEN-like_YD-shell"/>
</dbReference>
<dbReference type="NCBIfam" id="TIGR01643">
    <property type="entry name" value="YD_repeat_2x"/>
    <property type="match status" value="2"/>
</dbReference>
<dbReference type="RefSeq" id="WP_117971700.1">
    <property type="nucleotide sequence ID" value="NZ_CAUBDO010000041.1"/>
</dbReference>
<protein>
    <submittedName>
        <fullName evidence="6">Uncharacterized protein</fullName>
    </submittedName>
</protein>
<accession>A0A413R575</accession>
<dbReference type="Proteomes" id="UP000284779">
    <property type="component" value="Unassembled WGS sequence"/>
</dbReference>
<evidence type="ECO:0000259" key="4">
    <source>
        <dbReference type="Pfam" id="PF20148"/>
    </source>
</evidence>
<keyword evidence="1" id="KW-0677">Repeat</keyword>
<evidence type="ECO:0000256" key="3">
    <source>
        <dbReference type="SAM" id="SignalP"/>
    </source>
</evidence>
<dbReference type="Gene3D" id="2.180.10.10">
    <property type="entry name" value="RHS repeat-associated core"/>
    <property type="match status" value="4"/>
</dbReference>
<organism evidence="6 7">
    <name type="scientific">Eubacterium ventriosum</name>
    <dbReference type="NCBI Taxonomy" id="39496"/>
    <lineage>
        <taxon>Bacteria</taxon>
        <taxon>Bacillati</taxon>
        <taxon>Bacillota</taxon>
        <taxon>Clostridia</taxon>
        <taxon>Eubacteriales</taxon>
        <taxon>Eubacteriaceae</taxon>
        <taxon>Eubacterium</taxon>
    </lineage>
</organism>
<dbReference type="EMBL" id="QSFD01000015">
    <property type="protein sequence ID" value="RHA16802.1"/>
    <property type="molecule type" value="Genomic_DNA"/>
</dbReference>
<dbReference type="InterPro" id="IPR031325">
    <property type="entry name" value="RHS_repeat"/>
</dbReference>
<dbReference type="NCBIfam" id="TIGR03696">
    <property type="entry name" value="Rhs_assc_core"/>
    <property type="match status" value="1"/>
</dbReference>
<feature type="region of interest" description="Disordered" evidence="2">
    <location>
        <begin position="189"/>
        <end position="213"/>
    </location>
</feature>
<evidence type="ECO:0000313" key="7">
    <source>
        <dbReference type="Proteomes" id="UP000284779"/>
    </source>
</evidence>
<gene>
    <name evidence="6" type="ORF">DW944_11285</name>
</gene>
<dbReference type="PANTHER" id="PTHR32305">
    <property type="match status" value="1"/>
</dbReference>
<dbReference type="InterPro" id="IPR022385">
    <property type="entry name" value="Rhs_assc_core"/>
</dbReference>
<feature type="signal peptide" evidence="3">
    <location>
        <begin position="1"/>
        <end position="25"/>
    </location>
</feature>
<feature type="chain" id="PRO_5019345825" evidence="3">
    <location>
        <begin position="26"/>
        <end position="2097"/>
    </location>
</feature>
<evidence type="ECO:0000313" key="6">
    <source>
        <dbReference type="EMBL" id="RHA16802.1"/>
    </source>
</evidence>
<comment type="caution">
    <text evidence="6">The sequence shown here is derived from an EMBL/GenBank/DDBJ whole genome shotgun (WGS) entry which is preliminary data.</text>
</comment>